<accession>A0A0B0PI71</accession>
<dbReference type="Proteomes" id="UP000032142">
    <property type="component" value="Unassembled WGS sequence"/>
</dbReference>
<protein>
    <submittedName>
        <fullName evidence="1">Uncharacterized protein</fullName>
    </submittedName>
</protein>
<proteinExistence type="predicted"/>
<evidence type="ECO:0000313" key="1">
    <source>
        <dbReference type="EMBL" id="KHG24670.1"/>
    </source>
</evidence>
<reference evidence="2" key="1">
    <citation type="submission" date="2014-09" db="EMBL/GenBank/DDBJ databases">
        <authorList>
            <person name="Mudge J."/>
            <person name="Ramaraj T."/>
            <person name="Lindquist I.E."/>
            <person name="Bharti A.K."/>
            <person name="Sundararajan A."/>
            <person name="Cameron C.T."/>
            <person name="Woodward J.E."/>
            <person name="May G.D."/>
            <person name="Brubaker C."/>
            <person name="Broadhvest J."/>
            <person name="Wilkins T.A."/>
        </authorList>
    </citation>
    <scope>NUCLEOTIDE SEQUENCE</scope>
    <source>
        <strain evidence="2">cv. AKA8401</strain>
    </source>
</reference>
<dbReference type="AlphaFoldDB" id="A0A0B0PI71"/>
<sequence>MIYLGYKHIDMFFFTTIQLNHYAMNTNKS</sequence>
<keyword evidence="2" id="KW-1185">Reference proteome</keyword>
<gene>
    <name evidence="1" type="ORF">F383_30932</name>
</gene>
<name>A0A0B0PI71_GOSAR</name>
<evidence type="ECO:0000313" key="2">
    <source>
        <dbReference type="Proteomes" id="UP000032142"/>
    </source>
</evidence>
<organism evidence="1 2">
    <name type="scientific">Gossypium arboreum</name>
    <name type="common">Tree cotton</name>
    <name type="synonym">Gossypium nanking</name>
    <dbReference type="NCBI Taxonomy" id="29729"/>
    <lineage>
        <taxon>Eukaryota</taxon>
        <taxon>Viridiplantae</taxon>
        <taxon>Streptophyta</taxon>
        <taxon>Embryophyta</taxon>
        <taxon>Tracheophyta</taxon>
        <taxon>Spermatophyta</taxon>
        <taxon>Magnoliopsida</taxon>
        <taxon>eudicotyledons</taxon>
        <taxon>Gunneridae</taxon>
        <taxon>Pentapetalae</taxon>
        <taxon>rosids</taxon>
        <taxon>malvids</taxon>
        <taxon>Malvales</taxon>
        <taxon>Malvaceae</taxon>
        <taxon>Malvoideae</taxon>
        <taxon>Gossypium</taxon>
    </lineage>
</organism>
<dbReference type="EMBL" id="KN429587">
    <property type="protein sequence ID" value="KHG24670.1"/>
    <property type="molecule type" value="Genomic_DNA"/>
</dbReference>